<keyword evidence="1" id="KW-0805">Transcription regulation</keyword>
<evidence type="ECO:0000256" key="1">
    <source>
        <dbReference type="ARBA" id="ARBA00023015"/>
    </source>
</evidence>
<dbReference type="SUPFAM" id="SSF48008">
    <property type="entry name" value="GntR ligand-binding domain-like"/>
    <property type="match status" value="1"/>
</dbReference>
<dbReference type="Pfam" id="PF00392">
    <property type="entry name" value="GntR"/>
    <property type="match status" value="1"/>
</dbReference>
<dbReference type="PANTHER" id="PTHR43537">
    <property type="entry name" value="TRANSCRIPTIONAL REGULATOR, GNTR FAMILY"/>
    <property type="match status" value="1"/>
</dbReference>
<dbReference type="InterPro" id="IPR000524">
    <property type="entry name" value="Tscrpt_reg_HTH_GntR"/>
</dbReference>
<keyword evidence="3" id="KW-0804">Transcription</keyword>
<dbReference type="InterPro" id="IPR011711">
    <property type="entry name" value="GntR_C"/>
</dbReference>
<feature type="domain" description="HTH gntR-type" evidence="4">
    <location>
        <begin position="26"/>
        <end position="96"/>
    </location>
</feature>
<dbReference type="SMART" id="SM00895">
    <property type="entry name" value="FCD"/>
    <property type="match status" value="1"/>
</dbReference>
<dbReference type="InterPro" id="IPR008920">
    <property type="entry name" value="TF_FadR/GntR_C"/>
</dbReference>
<dbReference type="SMART" id="SM00345">
    <property type="entry name" value="HTH_GNTR"/>
    <property type="match status" value="1"/>
</dbReference>
<evidence type="ECO:0000313" key="6">
    <source>
        <dbReference type="Proteomes" id="UP000610124"/>
    </source>
</evidence>
<dbReference type="InterPro" id="IPR036390">
    <property type="entry name" value="WH_DNA-bd_sf"/>
</dbReference>
<dbReference type="SUPFAM" id="SSF46785">
    <property type="entry name" value="Winged helix' DNA-binding domain"/>
    <property type="match status" value="1"/>
</dbReference>
<dbReference type="GeneID" id="97489629"/>
<reference evidence="5" key="1">
    <citation type="journal article" date="2014" name="Int. J. Syst. Evol. Microbiol.">
        <title>Complete genome sequence of Corynebacterium casei LMG S-19264T (=DSM 44701T), isolated from a smear-ripened cheese.</title>
        <authorList>
            <consortium name="US DOE Joint Genome Institute (JGI-PGF)"/>
            <person name="Walter F."/>
            <person name="Albersmeier A."/>
            <person name="Kalinowski J."/>
            <person name="Ruckert C."/>
        </authorList>
    </citation>
    <scope>NUCLEOTIDE SEQUENCE</scope>
    <source>
        <strain evidence="5">JCM 4434</strain>
    </source>
</reference>
<dbReference type="Proteomes" id="UP000610124">
    <property type="component" value="Unassembled WGS sequence"/>
</dbReference>
<sequence>MDVDVTREQARLDWETGTIFRPIRTGNAFEETVERLLQAIKLGVFGPGDRLPAERDLAARLGVSRETLREALRTLQQADCVAPRRGRYGGTFVTYRMPEPDVADLRRAARDLGGALEDALTYRQVLEVGAAEAAARRPLSPEQRAHLEDRLTELDAAPAEQYRQLDSRFHLAIGELTGSPSLAAAIAEARMRLNDLLNAIPMLDRNIEHAAEQHRAMVRAILDGDGDAARRATEEHLAATASLLRGFLA</sequence>
<dbReference type="InterPro" id="IPR036388">
    <property type="entry name" value="WH-like_DNA-bd_sf"/>
</dbReference>
<accession>A0A8H9I090</accession>
<organism evidence="5 6">
    <name type="scientific">Kitasatospora aureofaciens</name>
    <name type="common">Streptomyces aureofaciens</name>
    <dbReference type="NCBI Taxonomy" id="1894"/>
    <lineage>
        <taxon>Bacteria</taxon>
        <taxon>Bacillati</taxon>
        <taxon>Actinomycetota</taxon>
        <taxon>Actinomycetes</taxon>
        <taxon>Kitasatosporales</taxon>
        <taxon>Streptomycetaceae</taxon>
        <taxon>Kitasatospora</taxon>
    </lineage>
</organism>
<dbReference type="Pfam" id="PF07729">
    <property type="entry name" value="FCD"/>
    <property type="match status" value="1"/>
</dbReference>
<dbReference type="CDD" id="cd07377">
    <property type="entry name" value="WHTH_GntR"/>
    <property type="match status" value="1"/>
</dbReference>
<evidence type="ECO:0000259" key="4">
    <source>
        <dbReference type="PROSITE" id="PS50949"/>
    </source>
</evidence>
<reference evidence="5" key="2">
    <citation type="submission" date="2020-09" db="EMBL/GenBank/DDBJ databases">
        <authorList>
            <person name="Sun Q."/>
            <person name="Ohkuma M."/>
        </authorList>
    </citation>
    <scope>NUCLEOTIDE SEQUENCE</scope>
    <source>
        <strain evidence="5">JCM 4434</strain>
    </source>
</reference>
<keyword evidence="2" id="KW-0238">DNA-binding</keyword>
<dbReference type="EMBL" id="BMUB01000029">
    <property type="protein sequence ID" value="GGV03130.1"/>
    <property type="molecule type" value="Genomic_DNA"/>
</dbReference>
<name>A0A8H9I090_KITAU</name>
<dbReference type="PANTHER" id="PTHR43537:SF24">
    <property type="entry name" value="GLUCONATE OPERON TRANSCRIPTIONAL REPRESSOR"/>
    <property type="match status" value="1"/>
</dbReference>
<evidence type="ECO:0000256" key="3">
    <source>
        <dbReference type="ARBA" id="ARBA00023163"/>
    </source>
</evidence>
<dbReference type="PRINTS" id="PR00035">
    <property type="entry name" value="HTHGNTR"/>
</dbReference>
<proteinExistence type="predicted"/>
<protein>
    <submittedName>
        <fullName evidence="5">GntR family transcriptional regulator</fullName>
    </submittedName>
</protein>
<dbReference type="AlphaFoldDB" id="A0A8H9I090"/>
<dbReference type="RefSeq" id="WP_232543296.1">
    <property type="nucleotide sequence ID" value="NZ_BMUB01000029.1"/>
</dbReference>
<dbReference type="PROSITE" id="PS50949">
    <property type="entry name" value="HTH_GNTR"/>
    <property type="match status" value="1"/>
</dbReference>
<dbReference type="Gene3D" id="1.10.10.10">
    <property type="entry name" value="Winged helix-like DNA-binding domain superfamily/Winged helix DNA-binding domain"/>
    <property type="match status" value="1"/>
</dbReference>
<evidence type="ECO:0000313" key="5">
    <source>
        <dbReference type="EMBL" id="GGV03130.1"/>
    </source>
</evidence>
<dbReference type="GO" id="GO:0003677">
    <property type="term" value="F:DNA binding"/>
    <property type="evidence" value="ECO:0007669"/>
    <property type="project" value="UniProtKB-KW"/>
</dbReference>
<dbReference type="Gene3D" id="1.20.120.530">
    <property type="entry name" value="GntR ligand-binding domain-like"/>
    <property type="match status" value="1"/>
</dbReference>
<evidence type="ECO:0000256" key="2">
    <source>
        <dbReference type="ARBA" id="ARBA00023125"/>
    </source>
</evidence>
<gene>
    <name evidence="5" type="primary">pdhR</name>
    <name evidence="5" type="ORF">GCM10010502_67290</name>
</gene>
<dbReference type="GO" id="GO:0003700">
    <property type="term" value="F:DNA-binding transcription factor activity"/>
    <property type="evidence" value="ECO:0007669"/>
    <property type="project" value="InterPro"/>
</dbReference>
<comment type="caution">
    <text evidence="5">The sequence shown here is derived from an EMBL/GenBank/DDBJ whole genome shotgun (WGS) entry which is preliminary data.</text>
</comment>